<organism evidence="2 3">
    <name type="scientific">Dimorphilus gyrociliatus</name>
    <dbReference type="NCBI Taxonomy" id="2664684"/>
    <lineage>
        <taxon>Eukaryota</taxon>
        <taxon>Metazoa</taxon>
        <taxon>Spiralia</taxon>
        <taxon>Lophotrochozoa</taxon>
        <taxon>Annelida</taxon>
        <taxon>Polychaeta</taxon>
        <taxon>Polychaeta incertae sedis</taxon>
        <taxon>Dinophilidae</taxon>
        <taxon>Dimorphilus</taxon>
    </lineage>
</organism>
<dbReference type="AlphaFoldDB" id="A0A7I8W378"/>
<dbReference type="CDD" id="cd20917">
    <property type="entry name" value="DCAF15-NTD"/>
    <property type="match status" value="1"/>
</dbReference>
<dbReference type="InterPro" id="IPR038914">
    <property type="entry name" value="DCAF15"/>
</dbReference>
<dbReference type="Proteomes" id="UP000549394">
    <property type="component" value="Unassembled WGS sequence"/>
</dbReference>
<comment type="caution">
    <text evidence="2">The sequence shown here is derived from an EMBL/GenBank/DDBJ whole genome shotgun (WGS) entry which is preliminary data.</text>
</comment>
<name>A0A7I8W378_9ANNE</name>
<dbReference type="PANTHER" id="PTHR28541:SF1">
    <property type="entry name" value="DDB1- AND CUL4-ASSOCIATED FACTOR 15"/>
    <property type="match status" value="1"/>
</dbReference>
<reference evidence="2 3" key="1">
    <citation type="submission" date="2020-08" db="EMBL/GenBank/DDBJ databases">
        <authorList>
            <person name="Hejnol A."/>
        </authorList>
    </citation>
    <scope>NUCLEOTIDE SEQUENCE [LARGE SCALE GENOMIC DNA]</scope>
</reference>
<accession>A0A7I8W378</accession>
<evidence type="ECO:0000259" key="1">
    <source>
        <dbReference type="Pfam" id="PF14939"/>
    </source>
</evidence>
<keyword evidence="3" id="KW-1185">Reference proteome</keyword>
<evidence type="ECO:0000313" key="2">
    <source>
        <dbReference type="EMBL" id="CAD5121219.1"/>
    </source>
</evidence>
<evidence type="ECO:0000313" key="3">
    <source>
        <dbReference type="Proteomes" id="UP000549394"/>
    </source>
</evidence>
<proteinExistence type="predicted"/>
<dbReference type="InterPro" id="IPR032734">
    <property type="entry name" value="DCAF15_WD40"/>
</dbReference>
<feature type="domain" description="DDB1- and CUL4-associated factor 15 WD40 repeat-containing" evidence="1">
    <location>
        <begin position="45"/>
        <end position="230"/>
    </location>
</feature>
<dbReference type="EMBL" id="CAJFCJ010000014">
    <property type="protein sequence ID" value="CAD5121219.1"/>
    <property type="molecule type" value="Genomic_DNA"/>
</dbReference>
<dbReference type="GO" id="GO:0080008">
    <property type="term" value="C:Cul4-RING E3 ubiquitin ligase complex"/>
    <property type="evidence" value="ECO:0007669"/>
    <property type="project" value="TreeGrafter"/>
</dbReference>
<dbReference type="OrthoDB" id="6354267at2759"/>
<gene>
    <name evidence="2" type="ORF">DGYR_LOCUS9203</name>
</gene>
<dbReference type="PANTHER" id="PTHR28541">
    <property type="entry name" value="DDB1- AND CUL4-ASSOCIATED FACTOR 15"/>
    <property type="match status" value="1"/>
</dbReference>
<sequence>MPYFESCYKSNPITWKHKKANINIVNKLNLRQFRGTCRFTRLFDHRVFDKVPPRLCFYLDKMIKEGGQDVCDGYVFLGFTRCSNWLLSYTWSVELLDYRLIYSFKLQWWRYKVNDCLKLERSVRLFGDDEIDKLLLIRIWQWPKCGDKILIQGEAGPNDSQHKSAYVTIMAKPSLEFCQDCNSKNCIKHWFAVHTKYEIAPPFPPLSSDTVIIPGMALFHSGDIFHSLSVCAEKFELTKEPEVEHTSGRPSPRIQSPACSQTEVNSSLCSSCVNQVSKVHEITGDLGCLTSSVRRYVFDNPNSEQTLGPDDLPFDIEDDITMQYHTVLPVDVRIGKKNLKLLNHVPKTKTNVLTVRHLSLDIEHLIGEIIRIDSELSKRFIALITYDVKVLYVQEETMSVFLIIFCLIKGRKPGALCIRQHGEEMYSVHVTLEWSLITGAHVIHKRSPLQRYLGNKKSFKGSNVRYIGPPKSENVIMADNEPFLRDESKTCISDHAGTIALRL</sequence>
<dbReference type="GO" id="GO:0016567">
    <property type="term" value="P:protein ubiquitination"/>
    <property type="evidence" value="ECO:0007669"/>
    <property type="project" value="InterPro"/>
</dbReference>
<dbReference type="Pfam" id="PF14939">
    <property type="entry name" value="DCAF15_WD40"/>
    <property type="match status" value="1"/>
</dbReference>
<protein>
    <submittedName>
        <fullName evidence="2">DgyrCDS9753</fullName>
    </submittedName>
</protein>